<feature type="compositionally biased region" description="Basic and acidic residues" evidence="1">
    <location>
        <begin position="215"/>
        <end position="225"/>
    </location>
</feature>
<organism evidence="2 3">
    <name type="scientific">Panicum virgatum</name>
    <name type="common">Blackwell switchgrass</name>
    <dbReference type="NCBI Taxonomy" id="38727"/>
    <lineage>
        <taxon>Eukaryota</taxon>
        <taxon>Viridiplantae</taxon>
        <taxon>Streptophyta</taxon>
        <taxon>Embryophyta</taxon>
        <taxon>Tracheophyta</taxon>
        <taxon>Spermatophyta</taxon>
        <taxon>Magnoliopsida</taxon>
        <taxon>Liliopsida</taxon>
        <taxon>Poales</taxon>
        <taxon>Poaceae</taxon>
        <taxon>PACMAD clade</taxon>
        <taxon>Panicoideae</taxon>
        <taxon>Panicodae</taxon>
        <taxon>Paniceae</taxon>
        <taxon>Panicinae</taxon>
        <taxon>Panicum</taxon>
        <taxon>Panicum sect. Hiantes</taxon>
    </lineage>
</organism>
<sequence>MPRGAMVMNICKPPLNFFIFSHLLFSPSLPLSLSNLSPAHLPELAAATPLLPIPGRGGQQAVRQRAWRGGPCAAAPVRLSTIAGRPNLHCHRQRPSIPPPGEFPLQLTAPPPPTSFPRPIWALTRSLLLLQAPPLRSSPRRPLRRSSSPSAAGVTFSCTGNMPCTHFLAGSPFAIASAAIRRRRRHAAARHFAAATRHRPSLLPRHSRKPPMSHGRAEPAQHRTEPPPPLATTEPLPPPAVGHRDRPSPPSLGQ</sequence>
<name>A0A8T0VBL7_PANVG</name>
<protein>
    <submittedName>
        <fullName evidence="2">Uncharacterized protein</fullName>
    </submittedName>
</protein>
<dbReference type="Proteomes" id="UP000823388">
    <property type="component" value="Chromosome 2N"/>
</dbReference>
<feature type="compositionally biased region" description="Basic residues" evidence="1">
    <location>
        <begin position="196"/>
        <end position="211"/>
    </location>
</feature>
<feature type="compositionally biased region" description="Pro residues" evidence="1">
    <location>
        <begin position="226"/>
        <end position="240"/>
    </location>
</feature>
<comment type="caution">
    <text evidence="2">The sequence shown here is derived from an EMBL/GenBank/DDBJ whole genome shotgun (WGS) entry which is preliminary data.</text>
</comment>
<dbReference type="AlphaFoldDB" id="A0A8T0VBL7"/>
<accession>A0A8T0VBL7</accession>
<evidence type="ECO:0000256" key="1">
    <source>
        <dbReference type="SAM" id="MobiDB-lite"/>
    </source>
</evidence>
<evidence type="ECO:0000313" key="2">
    <source>
        <dbReference type="EMBL" id="KAG2633772.1"/>
    </source>
</evidence>
<reference evidence="2" key="1">
    <citation type="submission" date="2020-05" db="EMBL/GenBank/DDBJ databases">
        <title>WGS assembly of Panicum virgatum.</title>
        <authorList>
            <person name="Lovell J.T."/>
            <person name="Jenkins J."/>
            <person name="Shu S."/>
            <person name="Juenger T.E."/>
            <person name="Schmutz J."/>
        </authorList>
    </citation>
    <scope>NUCLEOTIDE SEQUENCE</scope>
    <source>
        <strain evidence="2">AP13</strain>
    </source>
</reference>
<feature type="region of interest" description="Disordered" evidence="1">
    <location>
        <begin position="187"/>
        <end position="254"/>
    </location>
</feature>
<proteinExistence type="predicted"/>
<evidence type="ECO:0000313" key="3">
    <source>
        <dbReference type="Proteomes" id="UP000823388"/>
    </source>
</evidence>
<dbReference type="EMBL" id="CM029040">
    <property type="protein sequence ID" value="KAG2633772.1"/>
    <property type="molecule type" value="Genomic_DNA"/>
</dbReference>
<gene>
    <name evidence="2" type="ORF">PVAP13_2NG296303</name>
</gene>
<keyword evidence="3" id="KW-1185">Reference proteome</keyword>